<dbReference type="InterPro" id="IPR003491">
    <property type="entry name" value="REP-like_C"/>
</dbReference>
<organism evidence="2 3">
    <name type="scientific">Sterolibacterium denitrificans</name>
    <dbReference type="NCBI Taxonomy" id="157592"/>
    <lineage>
        <taxon>Bacteria</taxon>
        <taxon>Pseudomonadati</taxon>
        <taxon>Pseudomonadota</taxon>
        <taxon>Betaproteobacteria</taxon>
        <taxon>Nitrosomonadales</taxon>
        <taxon>Sterolibacteriaceae</taxon>
        <taxon>Sterolibacterium</taxon>
    </lineage>
</organism>
<name>A0A7Z7MVN0_9PROT</name>
<keyword evidence="2" id="KW-0648">Protein biosynthesis</keyword>
<dbReference type="EMBL" id="LT837803">
    <property type="protein sequence ID" value="SMB28128.1"/>
    <property type="molecule type" value="Genomic_DNA"/>
</dbReference>
<reference evidence="2" key="1">
    <citation type="submission" date="2017-03" db="EMBL/GenBank/DDBJ databases">
        <authorList>
            <consortium name="AG Boll"/>
        </authorList>
    </citation>
    <scope>NUCLEOTIDE SEQUENCE [LARGE SCALE GENOMIC DNA]</scope>
    <source>
        <strain evidence="2">Chol</strain>
    </source>
</reference>
<proteinExistence type="predicted"/>
<dbReference type="AlphaFoldDB" id="A0A7Z7MVN0"/>
<dbReference type="Proteomes" id="UP000242886">
    <property type="component" value="Chromosome SDENCHOL"/>
</dbReference>
<keyword evidence="2" id="KW-0396">Initiation factor</keyword>
<keyword evidence="3" id="KW-1185">Reference proteome</keyword>
<evidence type="ECO:0000313" key="2">
    <source>
        <dbReference type="EMBL" id="SMB28128.1"/>
    </source>
</evidence>
<gene>
    <name evidence="2" type="ORF">SDENCHOL_20567</name>
</gene>
<dbReference type="Pfam" id="PF02486">
    <property type="entry name" value="Rep_trans"/>
    <property type="match status" value="1"/>
</dbReference>
<protein>
    <submittedName>
        <fullName evidence="2">Replication initiation factor</fullName>
    </submittedName>
</protein>
<evidence type="ECO:0000259" key="1">
    <source>
        <dbReference type="Pfam" id="PF02486"/>
    </source>
</evidence>
<accession>A0A7Z7MVN0</accession>
<sequence>MKNQGTAIIDWLSFTWEGWSDCNVDKMVRLWLREWMREPLAGESGNGLYGFEHSVTFYSFDFALEEVPVAILAWGGDRQRGRCYLSINGTGCSLIKDWQCVQRIAESIKARITRVDVAVDDVQGEMIRLDEMPAWYEDGKFNAGGRRPTYKVEGDWFTDLGAGRTFYVGRRQNGKYCRVYEKGKQLGNRESPWARFEVEIHNVDRVVPHDVLTKPSEYFVGCYPICETLVDVGEERIKTLRAEHEISLDRLRGYCRIAYGKLIHVMRLQAQHEPGYDELKLIDELCVQGLPRRLAKTALHMLKTAPPAGAPPQGVNHGNV</sequence>
<evidence type="ECO:0000313" key="3">
    <source>
        <dbReference type="Proteomes" id="UP000242886"/>
    </source>
</evidence>
<dbReference type="RefSeq" id="WP_154717051.1">
    <property type="nucleotide sequence ID" value="NZ_LT837803.1"/>
</dbReference>
<dbReference type="GO" id="GO:0003743">
    <property type="term" value="F:translation initiation factor activity"/>
    <property type="evidence" value="ECO:0007669"/>
    <property type="project" value="UniProtKB-KW"/>
</dbReference>
<feature type="domain" description="Replication initiation protein-like C-terminal" evidence="1">
    <location>
        <begin position="111"/>
        <end position="231"/>
    </location>
</feature>